<evidence type="ECO:0000313" key="1">
    <source>
        <dbReference type="EMBL" id="SFT46672.1"/>
    </source>
</evidence>
<dbReference type="STRING" id="477690.SAMN05216474_0718"/>
<dbReference type="EMBL" id="FPAS01000001">
    <property type="protein sequence ID" value="SFT46672.1"/>
    <property type="molecule type" value="Genomic_DNA"/>
</dbReference>
<dbReference type="Proteomes" id="UP000236454">
    <property type="component" value="Unassembled WGS sequence"/>
</dbReference>
<dbReference type="PROSITE" id="PS51257">
    <property type="entry name" value="PROKAR_LIPOPROTEIN"/>
    <property type="match status" value="1"/>
</dbReference>
<keyword evidence="2" id="KW-1185">Reference proteome</keyword>
<sequence length="141" mass="16264">MRKLSLLLLPIFLGACIHESELKPILPLEFLHDDNSKVWEVDQHSERLDAEHPNFNTLIFYNTGYVFLHPKNNLDVSTGKKGTYALSINPSDTLLTLDFNGDRKSYQITLFSKDEIRFYPKKMDTSSKDASIHIIPFSMPY</sequence>
<accession>A0A1I6Y873</accession>
<gene>
    <name evidence="1" type="ORF">SAMN05216474_0718</name>
</gene>
<protein>
    <submittedName>
        <fullName evidence="1">Uncharacterized protein</fullName>
    </submittedName>
</protein>
<reference evidence="1 2" key="1">
    <citation type="submission" date="2016-10" db="EMBL/GenBank/DDBJ databases">
        <authorList>
            <person name="de Groot N.N."/>
        </authorList>
    </citation>
    <scope>NUCLEOTIDE SEQUENCE [LARGE SCALE GENOMIC DNA]</scope>
    <source>
        <strain evidence="1 2">CGMCC 1.7005</strain>
    </source>
</reference>
<dbReference type="RefSeq" id="WP_090246413.1">
    <property type="nucleotide sequence ID" value="NZ_FPAS01000001.1"/>
</dbReference>
<name>A0A1I6Y873_9FLAO</name>
<proteinExistence type="predicted"/>
<dbReference type="AlphaFoldDB" id="A0A1I6Y873"/>
<evidence type="ECO:0000313" key="2">
    <source>
        <dbReference type="Proteomes" id="UP000236454"/>
    </source>
</evidence>
<organism evidence="1 2">
    <name type="scientific">Lishizhenia tianjinensis</name>
    <dbReference type="NCBI Taxonomy" id="477690"/>
    <lineage>
        <taxon>Bacteria</taxon>
        <taxon>Pseudomonadati</taxon>
        <taxon>Bacteroidota</taxon>
        <taxon>Flavobacteriia</taxon>
        <taxon>Flavobacteriales</taxon>
        <taxon>Crocinitomicaceae</taxon>
        <taxon>Lishizhenia</taxon>
    </lineage>
</organism>